<evidence type="ECO:0000313" key="1">
    <source>
        <dbReference type="EMBL" id="ETL44682.1"/>
    </source>
</evidence>
<name>W2NSS9_PHYNI</name>
<dbReference type="Proteomes" id="UP000054532">
    <property type="component" value="Unassembled WGS sequence"/>
</dbReference>
<sequence length="33" mass="3604">MTMTSQPKVRALMPSSCASSPLWVDSFSAMTRV</sequence>
<evidence type="ECO:0000313" key="3">
    <source>
        <dbReference type="EMBL" id="ETL97853.1"/>
    </source>
</evidence>
<accession>W2NSS9</accession>
<evidence type="ECO:0000313" key="4">
    <source>
        <dbReference type="EMBL" id="ETM51008.1"/>
    </source>
</evidence>
<dbReference type="EMBL" id="KI678658">
    <property type="protein sequence ID" value="ETL97853.1"/>
    <property type="molecule type" value="Genomic_DNA"/>
</dbReference>
<reference evidence="1 5" key="2">
    <citation type="submission" date="2013-11" db="EMBL/GenBank/DDBJ databases">
        <title>The Genome Sequence of Phytophthora parasitica CJ05E6.</title>
        <authorList>
            <consortium name="The Broad Institute Genomics Platform"/>
            <person name="Russ C."/>
            <person name="Tyler B."/>
            <person name="Panabieres F."/>
            <person name="Shan W."/>
            <person name="Tripathy S."/>
            <person name="Grunwald N."/>
            <person name="Machado M."/>
            <person name="Johnson C.S."/>
            <person name="Arredondo F."/>
            <person name="Hong C."/>
            <person name="Coffey M."/>
            <person name="Young S.K."/>
            <person name="Zeng Q."/>
            <person name="Gargeya S."/>
            <person name="Fitzgerald M."/>
            <person name="Abouelleil A."/>
            <person name="Alvarado L."/>
            <person name="Chapman S.B."/>
            <person name="Gainer-Dewar J."/>
            <person name="Goldberg J."/>
            <person name="Griggs A."/>
            <person name="Gujja S."/>
            <person name="Hansen M."/>
            <person name="Howarth C."/>
            <person name="Imamovic A."/>
            <person name="Ireland A."/>
            <person name="Larimer J."/>
            <person name="McCowan C."/>
            <person name="Murphy C."/>
            <person name="Pearson M."/>
            <person name="Poon T.W."/>
            <person name="Priest M."/>
            <person name="Roberts A."/>
            <person name="Saif S."/>
            <person name="Shea T."/>
            <person name="Sykes S."/>
            <person name="Wortman J."/>
            <person name="Nusbaum C."/>
            <person name="Birren B."/>
        </authorList>
    </citation>
    <scope>NUCLEOTIDE SEQUENCE [LARGE SCALE GENOMIC DNA]</scope>
    <source>
        <strain evidence="1 5">CJ05E6</strain>
    </source>
</reference>
<reference evidence="4" key="3">
    <citation type="submission" date="2013-11" db="EMBL/GenBank/DDBJ databases">
        <title>The Genome Sequence of Phytophthora parasitica IAC_01/95.</title>
        <authorList>
            <consortium name="The Broad Institute Genomics Platform"/>
            <person name="Russ C."/>
            <person name="Tyler B."/>
            <person name="Panabieres F."/>
            <person name="Shan W."/>
            <person name="Tripathy S."/>
            <person name="Grunwald N."/>
            <person name="Machado M."/>
            <person name="Johnson C.S."/>
            <person name="Arredondo F."/>
            <person name="Hong C."/>
            <person name="Coffey M."/>
            <person name="Young S.K."/>
            <person name="Zeng Q."/>
            <person name="Gargeya S."/>
            <person name="Fitzgerald M."/>
            <person name="Abouelleil A."/>
            <person name="Alvarado L."/>
            <person name="Chapman S.B."/>
            <person name="Gainer-Dewar J."/>
            <person name="Goldberg J."/>
            <person name="Griggs A."/>
            <person name="Gujja S."/>
            <person name="Hansen M."/>
            <person name="Howarth C."/>
            <person name="Imamovic A."/>
            <person name="Ireland A."/>
            <person name="Larimer J."/>
            <person name="McCowan C."/>
            <person name="Murphy C."/>
            <person name="Pearson M."/>
            <person name="Poon T.W."/>
            <person name="Priest M."/>
            <person name="Roberts A."/>
            <person name="Saif S."/>
            <person name="Shea T."/>
            <person name="Sykes S."/>
            <person name="Wortman J."/>
            <person name="Nusbaum C."/>
            <person name="Birren B."/>
        </authorList>
    </citation>
    <scope>NUCLEOTIDE SEQUENCE [LARGE SCALE GENOMIC DNA]</scope>
    <source>
        <strain evidence="4">IAC_01/95</strain>
    </source>
</reference>
<evidence type="ECO:0000313" key="2">
    <source>
        <dbReference type="EMBL" id="ETL97851.1"/>
    </source>
</evidence>
<dbReference type="Proteomes" id="UP000053864">
    <property type="component" value="Unassembled WGS sequence"/>
</dbReference>
<dbReference type="EMBL" id="KI671929">
    <property type="protein sequence ID" value="ETL44682.1"/>
    <property type="molecule type" value="Genomic_DNA"/>
</dbReference>
<reference evidence="2" key="1">
    <citation type="submission" date="2013-11" db="EMBL/GenBank/DDBJ databases">
        <title>The Genome Sequence of Phytophthora parasitica CHvinca01.</title>
        <authorList>
            <consortium name="The Broad Institute Genomics Platform"/>
            <person name="Russ C."/>
            <person name="Tyler B."/>
            <person name="Panabieres F."/>
            <person name="Shan W."/>
            <person name="Tripathy S."/>
            <person name="Grunwald N."/>
            <person name="Machado M."/>
            <person name="Johnson C.S."/>
            <person name="Arredondo F."/>
            <person name="Hong C."/>
            <person name="Coffey M."/>
            <person name="Young S.K."/>
            <person name="Zeng Q."/>
            <person name="Gargeya S."/>
            <person name="Fitzgerald M."/>
            <person name="Abouelleil A."/>
            <person name="Alvarado L."/>
            <person name="Chapman S.B."/>
            <person name="Gainer-Dewar J."/>
            <person name="Goldberg J."/>
            <person name="Griggs A."/>
            <person name="Gujja S."/>
            <person name="Hansen M."/>
            <person name="Howarth C."/>
            <person name="Imamovic A."/>
            <person name="Ireland A."/>
            <person name="Larimer J."/>
            <person name="McCowan C."/>
            <person name="Murphy C."/>
            <person name="Pearson M."/>
            <person name="Poon T.W."/>
            <person name="Priest M."/>
            <person name="Roberts A."/>
            <person name="Saif S."/>
            <person name="Shea T."/>
            <person name="Sykes S."/>
            <person name="Wortman J."/>
            <person name="Nusbaum C."/>
            <person name="Birren B."/>
        </authorList>
    </citation>
    <scope>NUCLEOTIDE SEQUENCE [LARGE SCALE GENOMIC DNA]</scope>
    <source>
        <strain evidence="2">CHvinca01</strain>
    </source>
</reference>
<dbReference type="Proteomes" id="UP000054423">
    <property type="component" value="Unassembled WGS sequence"/>
</dbReference>
<organism evidence="4">
    <name type="scientific">Phytophthora nicotianae</name>
    <name type="common">Potato buckeye rot agent</name>
    <name type="synonym">Phytophthora parasitica</name>
    <dbReference type="NCBI Taxonomy" id="4792"/>
    <lineage>
        <taxon>Eukaryota</taxon>
        <taxon>Sar</taxon>
        <taxon>Stramenopiles</taxon>
        <taxon>Oomycota</taxon>
        <taxon>Peronosporomycetes</taxon>
        <taxon>Peronosporales</taxon>
        <taxon>Peronosporaceae</taxon>
        <taxon>Phytophthora</taxon>
    </lineage>
</organism>
<gene>
    <name evidence="4" type="ORF">L914_05057</name>
    <name evidence="1" type="ORF">L916_05057</name>
    <name evidence="3" type="ORF">L917_04941</name>
    <name evidence="2" type="ORF">L917_04944</name>
</gene>
<evidence type="ECO:0000313" key="5">
    <source>
        <dbReference type="Proteomes" id="UP000053864"/>
    </source>
</evidence>
<proteinExistence type="predicted"/>
<protein>
    <submittedName>
        <fullName evidence="4">Uncharacterized protein</fullName>
    </submittedName>
</protein>
<dbReference type="AlphaFoldDB" id="W2NSS9"/>
<dbReference type="EMBL" id="KI691906">
    <property type="protein sequence ID" value="ETM51008.1"/>
    <property type="molecule type" value="Genomic_DNA"/>
</dbReference>
<dbReference type="EMBL" id="KI678660">
    <property type="protein sequence ID" value="ETL97851.1"/>
    <property type="molecule type" value="Genomic_DNA"/>
</dbReference>